<sequence length="73" mass="8135">MICTLEEGKGKVVPIINLTLLSEEKKKRKVDVKEKEKEKEEGVDVGLNTADNVHNLVANLSISEWVEECASLL</sequence>
<proteinExistence type="predicted"/>
<organism evidence="1 2">
    <name type="scientific">Fibroporia radiculosa</name>
    <dbReference type="NCBI Taxonomy" id="599839"/>
    <lineage>
        <taxon>Eukaryota</taxon>
        <taxon>Fungi</taxon>
        <taxon>Dikarya</taxon>
        <taxon>Basidiomycota</taxon>
        <taxon>Agaricomycotina</taxon>
        <taxon>Agaricomycetes</taxon>
        <taxon>Polyporales</taxon>
        <taxon>Fibroporiaceae</taxon>
        <taxon>Fibroporia</taxon>
    </lineage>
</organism>
<protein>
    <submittedName>
        <fullName evidence="1">Uncharacterized protein</fullName>
    </submittedName>
</protein>
<evidence type="ECO:0000313" key="2">
    <source>
        <dbReference type="Proteomes" id="UP000006352"/>
    </source>
</evidence>
<accession>J7SCY6</accession>
<dbReference type="AlphaFoldDB" id="J7SCY6"/>
<dbReference type="EMBL" id="HE797619">
    <property type="protein sequence ID" value="CCM07028.1"/>
    <property type="molecule type" value="Genomic_DNA"/>
</dbReference>
<dbReference type="GeneID" id="24101928"/>
<evidence type="ECO:0000313" key="1">
    <source>
        <dbReference type="EMBL" id="CCM07028.1"/>
    </source>
</evidence>
<name>J7SCY6_9APHY</name>
<dbReference type="Proteomes" id="UP000006352">
    <property type="component" value="Unassembled WGS sequence"/>
</dbReference>
<gene>
    <name evidence="1" type="ORF">FIBRA_09347</name>
</gene>
<dbReference type="HOGENOM" id="CLU_2704822_0_0_1"/>
<reference evidence="1 2" key="1">
    <citation type="journal article" date="2012" name="Appl. Environ. Microbiol.">
        <title>Short-read sequencing for genomic analysis of the brown rot fungus Fibroporia radiculosa.</title>
        <authorList>
            <person name="Tang J.D."/>
            <person name="Perkins A.D."/>
            <person name="Sonstegard T.S."/>
            <person name="Schroeder S.G."/>
            <person name="Burgess S.C."/>
            <person name="Diehl S.V."/>
        </authorList>
    </citation>
    <scope>NUCLEOTIDE SEQUENCE [LARGE SCALE GENOMIC DNA]</scope>
    <source>
        <strain evidence="1 2">TFFH 294</strain>
    </source>
</reference>
<keyword evidence="2" id="KW-1185">Reference proteome</keyword>
<dbReference type="InParanoid" id="J7SCY6"/>
<dbReference type="RefSeq" id="XP_012177049.1">
    <property type="nucleotide sequence ID" value="XM_012321659.1"/>
</dbReference>